<dbReference type="Pfam" id="PF23914">
    <property type="entry name" value="TPR_CcmH_CycH"/>
    <property type="match status" value="1"/>
</dbReference>
<dbReference type="InterPro" id="IPR051263">
    <property type="entry name" value="C-type_cytochrome_biogenesis"/>
</dbReference>
<dbReference type="Pfam" id="PF23892">
    <property type="entry name" value="Ig_CycH"/>
    <property type="match status" value="1"/>
</dbReference>
<dbReference type="RefSeq" id="WP_093308488.1">
    <property type="nucleotide sequence ID" value="NZ_FNYH01000002.1"/>
</dbReference>
<evidence type="ECO:0000259" key="7">
    <source>
        <dbReference type="Pfam" id="PF23914"/>
    </source>
</evidence>
<gene>
    <name evidence="8" type="ORF">SAMN05421831_102142</name>
</gene>
<evidence type="ECO:0000256" key="2">
    <source>
        <dbReference type="ARBA" id="ARBA00022737"/>
    </source>
</evidence>
<dbReference type="GO" id="GO:0030313">
    <property type="term" value="C:cell envelope"/>
    <property type="evidence" value="ECO:0007669"/>
    <property type="project" value="UniProtKB-SubCell"/>
</dbReference>
<evidence type="ECO:0000259" key="6">
    <source>
        <dbReference type="Pfam" id="PF23892"/>
    </source>
</evidence>
<dbReference type="SUPFAM" id="SSF48452">
    <property type="entry name" value="TPR-like"/>
    <property type="match status" value="1"/>
</dbReference>
<dbReference type="InterPro" id="IPR019734">
    <property type="entry name" value="TPR_rpt"/>
</dbReference>
<organism evidence="8 9">
    <name type="scientific">Allopseudospirillum japonicum</name>
    <dbReference type="NCBI Taxonomy" id="64971"/>
    <lineage>
        <taxon>Bacteria</taxon>
        <taxon>Pseudomonadati</taxon>
        <taxon>Pseudomonadota</taxon>
        <taxon>Gammaproteobacteria</taxon>
        <taxon>Oceanospirillales</taxon>
        <taxon>Oceanospirillaceae</taxon>
        <taxon>Allopseudospirillum</taxon>
    </lineage>
</organism>
<keyword evidence="3" id="KW-0201">Cytochrome c-type biogenesis</keyword>
<dbReference type="STRING" id="64971.SAMN05421831_102142"/>
<dbReference type="AlphaFoldDB" id="A0A1H6R509"/>
<dbReference type="EMBL" id="FNYH01000002">
    <property type="protein sequence ID" value="SEI46282.1"/>
    <property type="molecule type" value="Genomic_DNA"/>
</dbReference>
<dbReference type="GO" id="GO:0005886">
    <property type="term" value="C:plasma membrane"/>
    <property type="evidence" value="ECO:0007669"/>
    <property type="project" value="TreeGrafter"/>
</dbReference>
<dbReference type="InterPro" id="IPR011990">
    <property type="entry name" value="TPR-like_helical_dom_sf"/>
</dbReference>
<dbReference type="PANTHER" id="PTHR47870:SF4">
    <property type="entry name" value="CYTOCHROME C-TYPE BIOGENESIS PROTEIN CYCH"/>
    <property type="match status" value="1"/>
</dbReference>
<feature type="domain" description="Cytochrome c-type biogenesis protein H Ig-like" evidence="6">
    <location>
        <begin position="309"/>
        <end position="416"/>
    </location>
</feature>
<dbReference type="InterPro" id="IPR017560">
    <property type="entry name" value="Cyt_c_biogenesis_CcmI"/>
</dbReference>
<dbReference type="Proteomes" id="UP000242999">
    <property type="component" value="Unassembled WGS sequence"/>
</dbReference>
<dbReference type="Gene3D" id="1.25.40.10">
    <property type="entry name" value="Tetratricopeptide repeat domain"/>
    <property type="match status" value="1"/>
</dbReference>
<dbReference type="InterPro" id="IPR056413">
    <property type="entry name" value="TPR_CcmH_CycH"/>
</dbReference>
<dbReference type="GO" id="GO:0017004">
    <property type="term" value="P:cytochrome complex assembly"/>
    <property type="evidence" value="ECO:0007669"/>
    <property type="project" value="UniProtKB-KW"/>
</dbReference>
<evidence type="ECO:0000256" key="1">
    <source>
        <dbReference type="ARBA" id="ARBA00004196"/>
    </source>
</evidence>
<dbReference type="PANTHER" id="PTHR47870">
    <property type="entry name" value="CYTOCHROME C-TYPE BIOGENESIS PROTEIN CCMH"/>
    <property type="match status" value="1"/>
</dbReference>
<reference evidence="9" key="1">
    <citation type="submission" date="2016-10" db="EMBL/GenBank/DDBJ databases">
        <authorList>
            <person name="Varghese N."/>
            <person name="Submissions S."/>
        </authorList>
    </citation>
    <scope>NUCLEOTIDE SEQUENCE [LARGE SCALE GENOMIC DNA]</scope>
    <source>
        <strain evidence="9">DSM 7165</strain>
    </source>
</reference>
<dbReference type="InterPro" id="IPR056412">
    <property type="entry name" value="Ig_CycH"/>
</dbReference>
<accession>A0A1H6R509</accession>
<evidence type="ECO:0000313" key="8">
    <source>
        <dbReference type="EMBL" id="SEI46282.1"/>
    </source>
</evidence>
<keyword evidence="9" id="KW-1185">Reference proteome</keyword>
<name>A0A1H6R509_9GAMM</name>
<evidence type="ECO:0000256" key="4">
    <source>
        <dbReference type="ARBA" id="ARBA00022803"/>
    </source>
</evidence>
<dbReference type="PROSITE" id="PS50005">
    <property type="entry name" value="TPR"/>
    <property type="match status" value="1"/>
</dbReference>
<dbReference type="NCBIfam" id="TIGR03142">
    <property type="entry name" value="cytochro_ccmI"/>
    <property type="match status" value="1"/>
</dbReference>
<evidence type="ECO:0000313" key="9">
    <source>
        <dbReference type="Proteomes" id="UP000242999"/>
    </source>
</evidence>
<keyword evidence="4 5" id="KW-0802">TPR repeat</keyword>
<dbReference type="OrthoDB" id="9776053at2"/>
<feature type="domain" description="Cytochrome c-type biogenesis protein H TPR" evidence="7">
    <location>
        <begin position="146"/>
        <end position="269"/>
    </location>
</feature>
<proteinExistence type="predicted"/>
<sequence length="420" mass="45978">MIALWIGLACLAGLALVFLAWPLRTYLVLERRLAAEASEDQRVQANVGLFKTKLAQLDAAYEGGDLDEENYRSQRRELENNLLDDAGEQKTQLAPAFKFSQAQVRLLGIAAISLLASAALYQKYGAAEPLNVYFGRQAVIEESGGDFNQLVARLEQAVRDNPDQAQGWYLLARSYMSLQRFEQAALALEELMRLEGRKPGILAQQAQAWYFVDQRQLTPRVQTLIDEALAQDVHQAAARGLLGIHAFDQGRYQLAIEHWQKALLSVQDQENEQAIREGIAEAQARLGIQAPAEPQTEMAKTPAVNAPELTVAVEIAAELKAQTHPEDTVFVFARALEGPPMPLAAVKLTVADLPTQITLDNSQAMMPARNLSSVQEVVLSARVAKGGSPQAQSGDLQASFGPVAVTHKELISLEINQVVP</sequence>
<evidence type="ECO:0000256" key="3">
    <source>
        <dbReference type="ARBA" id="ARBA00022748"/>
    </source>
</evidence>
<feature type="repeat" description="TPR" evidence="5">
    <location>
        <begin position="165"/>
        <end position="198"/>
    </location>
</feature>
<keyword evidence="2" id="KW-0677">Repeat</keyword>
<dbReference type="SMART" id="SM00028">
    <property type="entry name" value="TPR"/>
    <property type="match status" value="2"/>
</dbReference>
<comment type="subcellular location">
    <subcellularLocation>
        <location evidence="1">Cell envelope</location>
    </subcellularLocation>
</comment>
<protein>
    <submittedName>
        <fullName evidence="8">Cytochrome c-type biogenesis protein CcmH</fullName>
    </submittedName>
</protein>
<evidence type="ECO:0000256" key="5">
    <source>
        <dbReference type="PROSITE-ProRule" id="PRU00339"/>
    </source>
</evidence>